<gene>
    <name evidence="1" type="ORF">O0955_13120</name>
</gene>
<dbReference type="RefSeq" id="WP_269428000.1">
    <property type="nucleotide sequence ID" value="NZ_JAPWGM010000004.1"/>
</dbReference>
<keyword evidence="2" id="KW-1185">Reference proteome</keyword>
<protein>
    <submittedName>
        <fullName evidence="1">Uncharacterized protein</fullName>
    </submittedName>
</protein>
<comment type="caution">
    <text evidence="1">The sequence shown here is derived from an EMBL/GenBank/DDBJ whole genome shotgun (WGS) entry which is preliminary data.</text>
</comment>
<sequence>MKTKIEIIEKLKWLEDLRDRGEYEGSDVDEIAAKIIALQWVLGIQSSIDN</sequence>
<evidence type="ECO:0000313" key="1">
    <source>
        <dbReference type="EMBL" id="MCZ4244947.1"/>
    </source>
</evidence>
<name>A0ABT4LAJ3_9SPHI</name>
<reference evidence="1" key="1">
    <citation type="submission" date="2022-12" db="EMBL/GenBank/DDBJ databases">
        <title>Genome sequence of HCMS5-2.</title>
        <authorList>
            <person name="Woo H."/>
        </authorList>
    </citation>
    <scope>NUCLEOTIDE SEQUENCE</scope>
    <source>
        <strain evidence="1">HCMS5-2</strain>
    </source>
</reference>
<dbReference type="EMBL" id="JAPWGM010000004">
    <property type="protein sequence ID" value="MCZ4244947.1"/>
    <property type="molecule type" value="Genomic_DNA"/>
</dbReference>
<proteinExistence type="predicted"/>
<accession>A0ABT4LAJ3</accession>
<evidence type="ECO:0000313" key="2">
    <source>
        <dbReference type="Proteomes" id="UP001144347"/>
    </source>
</evidence>
<dbReference type="Proteomes" id="UP001144347">
    <property type="component" value="Unassembled WGS sequence"/>
</dbReference>
<organism evidence="1 2">
    <name type="scientific">Pedobacter punctiformis</name>
    <dbReference type="NCBI Taxonomy" id="3004097"/>
    <lineage>
        <taxon>Bacteria</taxon>
        <taxon>Pseudomonadati</taxon>
        <taxon>Bacteroidota</taxon>
        <taxon>Sphingobacteriia</taxon>
        <taxon>Sphingobacteriales</taxon>
        <taxon>Sphingobacteriaceae</taxon>
        <taxon>Pedobacter</taxon>
    </lineage>
</organism>